<protein>
    <submittedName>
        <fullName evidence="2">Uncharacterized protein</fullName>
    </submittedName>
</protein>
<gene>
    <name evidence="2" type="ORF">THAOC_15288</name>
</gene>
<accession>K0T0K1</accession>
<keyword evidence="3" id="KW-1185">Reference proteome</keyword>
<comment type="caution">
    <text evidence="2">The sequence shown here is derived from an EMBL/GenBank/DDBJ whole genome shotgun (WGS) entry which is preliminary data.</text>
</comment>
<dbReference type="AlphaFoldDB" id="K0T0K1"/>
<reference evidence="2 3" key="1">
    <citation type="journal article" date="2012" name="Genome Biol.">
        <title>Genome and low-iron response of an oceanic diatom adapted to chronic iron limitation.</title>
        <authorList>
            <person name="Lommer M."/>
            <person name="Specht M."/>
            <person name="Roy A.S."/>
            <person name="Kraemer L."/>
            <person name="Andreson R."/>
            <person name="Gutowska M.A."/>
            <person name="Wolf J."/>
            <person name="Bergner S.V."/>
            <person name="Schilhabel M.B."/>
            <person name="Klostermeier U.C."/>
            <person name="Beiko R.G."/>
            <person name="Rosenstiel P."/>
            <person name="Hippler M."/>
            <person name="Laroche J."/>
        </authorList>
    </citation>
    <scope>NUCLEOTIDE SEQUENCE [LARGE SCALE GENOMIC DNA]</scope>
    <source>
        <strain evidence="2 3">CCMP1005</strain>
    </source>
</reference>
<dbReference type="EMBL" id="AGNL01017743">
    <property type="protein sequence ID" value="EJK64022.1"/>
    <property type="molecule type" value="Genomic_DNA"/>
</dbReference>
<feature type="non-terminal residue" evidence="2">
    <location>
        <position position="101"/>
    </location>
</feature>
<feature type="region of interest" description="Disordered" evidence="1">
    <location>
        <begin position="1"/>
        <end position="101"/>
    </location>
</feature>
<organism evidence="2 3">
    <name type="scientific">Thalassiosira oceanica</name>
    <name type="common">Marine diatom</name>
    <dbReference type="NCBI Taxonomy" id="159749"/>
    <lineage>
        <taxon>Eukaryota</taxon>
        <taxon>Sar</taxon>
        <taxon>Stramenopiles</taxon>
        <taxon>Ochrophyta</taxon>
        <taxon>Bacillariophyta</taxon>
        <taxon>Coscinodiscophyceae</taxon>
        <taxon>Thalassiosirophycidae</taxon>
        <taxon>Thalassiosirales</taxon>
        <taxon>Thalassiosiraceae</taxon>
        <taxon>Thalassiosira</taxon>
    </lineage>
</organism>
<dbReference type="Proteomes" id="UP000266841">
    <property type="component" value="Unassembled WGS sequence"/>
</dbReference>
<evidence type="ECO:0000256" key="1">
    <source>
        <dbReference type="SAM" id="MobiDB-lite"/>
    </source>
</evidence>
<evidence type="ECO:0000313" key="3">
    <source>
        <dbReference type="Proteomes" id="UP000266841"/>
    </source>
</evidence>
<proteinExistence type="predicted"/>
<name>K0T0K1_THAOC</name>
<feature type="compositionally biased region" description="Basic and acidic residues" evidence="1">
    <location>
        <begin position="73"/>
        <end position="87"/>
    </location>
</feature>
<feature type="compositionally biased region" description="Low complexity" evidence="1">
    <location>
        <begin position="54"/>
        <end position="64"/>
    </location>
</feature>
<evidence type="ECO:0000313" key="2">
    <source>
        <dbReference type="EMBL" id="EJK64022.1"/>
    </source>
</evidence>
<sequence length="101" mass="10945">MPEKKFQPKGLRGGRLAFEGGLSPRQTRRHHLRSDPTEAQSGLGPTSVHPRPARAPSSSPGRAAGRPHRRGRARADAEPTVRRREFGHQLGEAVGGLVPPH</sequence>